<evidence type="ECO:0000256" key="4">
    <source>
        <dbReference type="RuleBase" id="RU003718"/>
    </source>
</evidence>
<keyword evidence="3 4" id="KW-0808">Transferase</keyword>
<comment type="caution">
    <text evidence="6">The sequence shown here is derived from an EMBL/GenBank/DDBJ whole genome shotgun (WGS) entry which is preliminary data.</text>
</comment>
<evidence type="ECO:0000313" key="6">
    <source>
        <dbReference type="EMBL" id="KAK2659774.1"/>
    </source>
</evidence>
<dbReference type="EC" id="2.4.1.-" evidence="5"/>
<keyword evidence="2 4" id="KW-0328">Glycosyltransferase</keyword>
<dbReference type="CDD" id="cd03784">
    <property type="entry name" value="GT1_Gtf-like"/>
    <property type="match status" value="1"/>
</dbReference>
<reference evidence="6" key="1">
    <citation type="journal article" date="2023" name="Plant J.">
        <title>Genome sequences and population genomics provide insights into the demographic history, inbreeding, and mutation load of two 'living fossil' tree species of Dipteronia.</title>
        <authorList>
            <person name="Feng Y."/>
            <person name="Comes H.P."/>
            <person name="Chen J."/>
            <person name="Zhu S."/>
            <person name="Lu R."/>
            <person name="Zhang X."/>
            <person name="Li P."/>
            <person name="Qiu J."/>
            <person name="Olsen K.M."/>
            <person name="Qiu Y."/>
        </authorList>
    </citation>
    <scope>NUCLEOTIDE SEQUENCE</scope>
    <source>
        <strain evidence="6">KIB01</strain>
    </source>
</reference>
<evidence type="ECO:0000256" key="1">
    <source>
        <dbReference type="ARBA" id="ARBA00009995"/>
    </source>
</evidence>
<dbReference type="EMBL" id="JANJYI010000002">
    <property type="protein sequence ID" value="KAK2659774.1"/>
    <property type="molecule type" value="Genomic_DNA"/>
</dbReference>
<dbReference type="GO" id="GO:0080044">
    <property type="term" value="F:quercetin 7-O-glucosyltransferase activity"/>
    <property type="evidence" value="ECO:0007669"/>
    <property type="project" value="TreeGrafter"/>
</dbReference>
<gene>
    <name evidence="6" type="ORF">Ddye_006307</name>
</gene>
<dbReference type="InterPro" id="IPR035595">
    <property type="entry name" value="UDP_glycos_trans_CS"/>
</dbReference>
<organism evidence="6 7">
    <name type="scientific">Dipteronia dyeriana</name>
    <dbReference type="NCBI Taxonomy" id="168575"/>
    <lineage>
        <taxon>Eukaryota</taxon>
        <taxon>Viridiplantae</taxon>
        <taxon>Streptophyta</taxon>
        <taxon>Embryophyta</taxon>
        <taxon>Tracheophyta</taxon>
        <taxon>Spermatophyta</taxon>
        <taxon>Magnoliopsida</taxon>
        <taxon>eudicotyledons</taxon>
        <taxon>Gunneridae</taxon>
        <taxon>Pentapetalae</taxon>
        <taxon>rosids</taxon>
        <taxon>malvids</taxon>
        <taxon>Sapindales</taxon>
        <taxon>Sapindaceae</taxon>
        <taxon>Hippocastanoideae</taxon>
        <taxon>Acereae</taxon>
        <taxon>Dipteronia</taxon>
    </lineage>
</organism>
<dbReference type="InterPro" id="IPR002213">
    <property type="entry name" value="UDP_glucos_trans"/>
</dbReference>
<dbReference type="FunFam" id="3.40.50.2000:FF:000055">
    <property type="entry name" value="Glycosyltransferase"/>
    <property type="match status" value="1"/>
</dbReference>
<dbReference type="AlphaFoldDB" id="A0AAD9XHX1"/>
<keyword evidence="7" id="KW-1185">Reference proteome</keyword>
<dbReference type="SUPFAM" id="SSF53756">
    <property type="entry name" value="UDP-Glycosyltransferase/glycogen phosphorylase"/>
    <property type="match status" value="1"/>
</dbReference>
<dbReference type="GO" id="GO:0080043">
    <property type="term" value="F:quercetin 3-O-glucosyltransferase activity"/>
    <property type="evidence" value="ECO:0007669"/>
    <property type="project" value="TreeGrafter"/>
</dbReference>
<dbReference type="Pfam" id="PF00201">
    <property type="entry name" value="UDPGT"/>
    <property type="match status" value="1"/>
</dbReference>
<evidence type="ECO:0000256" key="2">
    <source>
        <dbReference type="ARBA" id="ARBA00022676"/>
    </source>
</evidence>
<dbReference type="PANTHER" id="PTHR11926">
    <property type="entry name" value="GLUCOSYL/GLUCURONOSYL TRANSFERASES"/>
    <property type="match status" value="1"/>
</dbReference>
<accession>A0AAD9XHX1</accession>
<dbReference type="PROSITE" id="PS00375">
    <property type="entry name" value="UDPGT"/>
    <property type="match status" value="1"/>
</dbReference>
<evidence type="ECO:0000256" key="3">
    <source>
        <dbReference type="ARBA" id="ARBA00022679"/>
    </source>
</evidence>
<sequence>MGSFIPAEKPPPHAVRVPFPAQGHINPTLKLAKLLNYKGFHITFVNTKYNHNHLLKSRGSHSLNGTPTFRFETIPDGLTQSNADATQDIPTLCDSTKKTCLAPFRQLLSKLNNTCLSNVPPVTCIVSDCGMSFTLKAAQELNIPNVLFWTASACGFYVHFQGLIERGLVPLKDMSYLTNGFMNTVIDWIPGMEGIKLKDLPSLIRTTDPDDVSMNFVIGEVENARNASALIFNTIYDLEQQPGCLEWLNTKESNSVVYVNFGSITVMTEQLVEFAWGLANSKQDFLWVIRPDLVIGESVILPPEFVLETIERSLLASWCPQEQVLSHPAIGGFLTHSGWNSTIESLSGGLPMLCWPFFAEQQTNCWFCENKWGVGMEIESNSNRDEIEGWVRELMVGDKGKQMKKKATEWKSFAEKASTAPNGSSHLNLEKMISEVLLTSKNHMV</sequence>
<protein>
    <recommendedName>
        <fullName evidence="5">Glycosyltransferase</fullName>
        <ecNumber evidence="5">2.4.1.-</ecNumber>
    </recommendedName>
</protein>
<proteinExistence type="inferred from homology"/>
<dbReference type="Gene3D" id="3.40.50.2000">
    <property type="entry name" value="Glycogen Phosphorylase B"/>
    <property type="match status" value="2"/>
</dbReference>
<evidence type="ECO:0000313" key="7">
    <source>
        <dbReference type="Proteomes" id="UP001280121"/>
    </source>
</evidence>
<comment type="similarity">
    <text evidence="1 4">Belongs to the UDP-glycosyltransferase family.</text>
</comment>
<name>A0AAD9XHX1_9ROSI</name>
<dbReference type="Proteomes" id="UP001280121">
    <property type="component" value="Unassembled WGS sequence"/>
</dbReference>
<evidence type="ECO:0000256" key="5">
    <source>
        <dbReference type="RuleBase" id="RU362057"/>
    </source>
</evidence>
<dbReference type="PANTHER" id="PTHR11926:SF1524">
    <property type="entry name" value="GLYCOSYLTRANSFERASE"/>
    <property type="match status" value="1"/>
</dbReference>